<keyword evidence="2" id="KW-0012">Acyltransferase</keyword>
<feature type="domain" description="N-acetyltransferase" evidence="3">
    <location>
        <begin position="42"/>
        <end position="198"/>
    </location>
</feature>
<dbReference type="KEGG" id="gtn:GTNG_2791"/>
<dbReference type="PROSITE" id="PS51186">
    <property type="entry name" value="GNAT"/>
    <property type="match status" value="1"/>
</dbReference>
<dbReference type="SUPFAM" id="SSF55729">
    <property type="entry name" value="Acyl-CoA N-acyltransferases (Nat)"/>
    <property type="match status" value="1"/>
</dbReference>
<dbReference type="InterPro" id="IPR000182">
    <property type="entry name" value="GNAT_dom"/>
</dbReference>
<dbReference type="PANTHER" id="PTHR43877">
    <property type="entry name" value="AMINOALKYLPHOSPHONATE N-ACETYLTRANSFERASE-RELATED-RELATED"/>
    <property type="match status" value="1"/>
</dbReference>
<organism evidence="4 5">
    <name type="scientific">Geobacillus thermodenitrificans (strain NG80-2)</name>
    <dbReference type="NCBI Taxonomy" id="420246"/>
    <lineage>
        <taxon>Bacteria</taxon>
        <taxon>Bacillati</taxon>
        <taxon>Bacillota</taxon>
        <taxon>Bacilli</taxon>
        <taxon>Bacillales</taxon>
        <taxon>Anoxybacillaceae</taxon>
        <taxon>Geobacillus</taxon>
    </lineage>
</organism>
<dbReference type="CDD" id="cd04301">
    <property type="entry name" value="NAT_SF"/>
    <property type="match status" value="1"/>
</dbReference>
<reference evidence="4 5" key="1">
    <citation type="journal article" date="2007" name="Proc. Natl. Acad. Sci. U.S.A.">
        <title>Genome and proteome of long-chain alkane degrading Geobacillus thermodenitrificans NG80-2 isolated from a deep-subsurface oil reservoir.</title>
        <authorList>
            <person name="Feng L."/>
            <person name="Wang W."/>
            <person name="Cheng J."/>
            <person name="Ren Y."/>
            <person name="Zhao G."/>
            <person name="Gao C."/>
            <person name="Tang Y."/>
            <person name="Liu X."/>
            <person name="Han W."/>
            <person name="Peng X."/>
            <person name="Liu R."/>
            <person name="Wang L."/>
        </authorList>
    </citation>
    <scope>NUCLEOTIDE SEQUENCE [LARGE SCALE GENOMIC DNA]</scope>
    <source>
        <strain evidence="4 5">NG80-2</strain>
    </source>
</reference>
<keyword evidence="1" id="KW-0808">Transferase</keyword>
<evidence type="ECO:0000313" key="5">
    <source>
        <dbReference type="Proteomes" id="UP000001578"/>
    </source>
</evidence>
<name>A4IS32_GEOTN</name>
<evidence type="ECO:0000259" key="3">
    <source>
        <dbReference type="PROSITE" id="PS51186"/>
    </source>
</evidence>
<accession>A4IS32</accession>
<dbReference type="EMBL" id="CP000557">
    <property type="protein sequence ID" value="ABO68136.1"/>
    <property type="molecule type" value="Genomic_DNA"/>
</dbReference>
<dbReference type="AlphaFoldDB" id="A4IS32"/>
<dbReference type="InterPro" id="IPR050832">
    <property type="entry name" value="Bact_Acetyltransf"/>
</dbReference>
<dbReference type="GO" id="GO:0016747">
    <property type="term" value="F:acyltransferase activity, transferring groups other than amino-acyl groups"/>
    <property type="evidence" value="ECO:0007669"/>
    <property type="project" value="InterPro"/>
</dbReference>
<proteinExistence type="predicted"/>
<dbReference type="InterPro" id="IPR016181">
    <property type="entry name" value="Acyl_CoA_acyltransferase"/>
</dbReference>
<sequence length="202" mass="22728">MGKLLYIFARKPLFIMCPYGNGKGAANMELEPVRTPDGKEEVVIRLADPDEAHLIHQITMAAFAEYEHDRVPSAALNETVEFIRERLEDGDEQALLCIQSGRPIGTVRFQMDEHSLSFFRLAACPKEQGKGRAKAMLAFLERYAKENGKKEIWCNVRRSVARNIRLYQSVGYALVQEQTVISANGVPVKVVMMKKEITGVEA</sequence>
<dbReference type="Pfam" id="PF00583">
    <property type="entry name" value="Acetyltransf_1"/>
    <property type="match status" value="1"/>
</dbReference>
<dbReference type="Gene3D" id="3.40.630.30">
    <property type="match status" value="1"/>
</dbReference>
<gene>
    <name evidence="4" type="ordered locus">GTNG_2791</name>
</gene>
<evidence type="ECO:0000313" key="4">
    <source>
        <dbReference type="EMBL" id="ABO68136.1"/>
    </source>
</evidence>
<evidence type="ECO:0000256" key="2">
    <source>
        <dbReference type="ARBA" id="ARBA00023315"/>
    </source>
</evidence>
<dbReference type="HOGENOM" id="CLU_117133_0_0_9"/>
<protein>
    <recommendedName>
        <fullName evidence="3">N-acetyltransferase domain-containing protein</fullName>
    </recommendedName>
</protein>
<evidence type="ECO:0000256" key="1">
    <source>
        <dbReference type="ARBA" id="ARBA00022679"/>
    </source>
</evidence>
<dbReference type="Proteomes" id="UP000001578">
    <property type="component" value="Chromosome"/>
</dbReference>
<dbReference type="eggNOG" id="COG0456">
    <property type="taxonomic scope" value="Bacteria"/>
</dbReference>